<gene>
    <name evidence="3" type="ORF">Ciccas_002269</name>
</gene>
<keyword evidence="4" id="KW-1185">Reference proteome</keyword>
<reference evidence="3 4" key="1">
    <citation type="submission" date="2024-11" db="EMBL/GenBank/DDBJ databases">
        <title>Adaptive evolution of stress response genes in parasites aligns with host niche diversity.</title>
        <authorList>
            <person name="Hahn C."/>
            <person name="Resl P."/>
        </authorList>
    </citation>
    <scope>NUCLEOTIDE SEQUENCE [LARGE SCALE GENOMIC DNA]</scope>
    <source>
        <strain evidence="3">EGGRZ-B1_66</strain>
        <tissue evidence="3">Body</tissue>
    </source>
</reference>
<dbReference type="Gene3D" id="3.80.10.10">
    <property type="entry name" value="Ribonuclease Inhibitor"/>
    <property type="match status" value="2"/>
</dbReference>
<dbReference type="SMART" id="SM00369">
    <property type="entry name" value="LRR_TYP"/>
    <property type="match status" value="7"/>
</dbReference>
<dbReference type="InterPro" id="IPR003591">
    <property type="entry name" value="Leu-rich_rpt_typical-subtyp"/>
</dbReference>
<comment type="caution">
    <text evidence="3">The sequence shown here is derived from an EMBL/GenBank/DDBJ whole genome shotgun (WGS) entry which is preliminary data.</text>
</comment>
<dbReference type="InterPro" id="IPR050216">
    <property type="entry name" value="LRR_domain-containing"/>
</dbReference>
<accession>A0ABD2QIQ1</accession>
<dbReference type="Pfam" id="PF00560">
    <property type="entry name" value="LRR_1"/>
    <property type="match status" value="3"/>
</dbReference>
<name>A0ABD2QIQ1_9PLAT</name>
<dbReference type="PANTHER" id="PTHR48051:SF1">
    <property type="entry name" value="RAS SUPPRESSOR PROTEIN 1"/>
    <property type="match status" value="1"/>
</dbReference>
<dbReference type="InterPro" id="IPR001611">
    <property type="entry name" value="Leu-rich_rpt"/>
</dbReference>
<keyword evidence="1" id="KW-0433">Leucine-rich repeat</keyword>
<organism evidence="3 4">
    <name type="scientific">Cichlidogyrus casuarinus</name>
    <dbReference type="NCBI Taxonomy" id="1844966"/>
    <lineage>
        <taxon>Eukaryota</taxon>
        <taxon>Metazoa</taxon>
        <taxon>Spiralia</taxon>
        <taxon>Lophotrochozoa</taxon>
        <taxon>Platyhelminthes</taxon>
        <taxon>Monogenea</taxon>
        <taxon>Monopisthocotylea</taxon>
        <taxon>Dactylogyridea</taxon>
        <taxon>Ancyrocephalidae</taxon>
        <taxon>Cichlidogyrus</taxon>
    </lineage>
</organism>
<proteinExistence type="predicted"/>
<evidence type="ECO:0000256" key="1">
    <source>
        <dbReference type="ARBA" id="ARBA00022614"/>
    </source>
</evidence>
<dbReference type="PANTHER" id="PTHR48051">
    <property type="match status" value="1"/>
</dbReference>
<dbReference type="PROSITE" id="PS51450">
    <property type="entry name" value="LRR"/>
    <property type="match status" value="2"/>
</dbReference>
<sequence length="275" mass="31782">MSKTKLIQKTVEDVRANRQDSIIIVKKELAIIPDIGMLSALSNLRVLTLSHNKIAEIPSDIVELSSLERLNLCGNHITLIAPEIAQMERLRQLNLSFNKIETLPRGFGGFPCLELLDLSYNFLTDASLQDSFYELTSLRYLYLSDNFFEYLSSNIRKLRNLEILALRDNDLCYLPNELGELRNLKELHLQNNRLSYLPPSLADINFTHQNRILKLAGNKWNPKIESELNIGISHVLNLLKNESYRNMYSNFIHKLKNNCFDEVPPKAKKTRKRNL</sequence>
<dbReference type="Proteomes" id="UP001626550">
    <property type="component" value="Unassembled WGS sequence"/>
</dbReference>
<protein>
    <submittedName>
        <fullName evidence="3">Uncharacterized protein</fullName>
    </submittedName>
</protein>
<dbReference type="FunFam" id="3.80.10.10:FF:000034">
    <property type="entry name" value="Ras suppressor protein 1"/>
    <property type="match status" value="1"/>
</dbReference>
<dbReference type="Pfam" id="PF13855">
    <property type="entry name" value="LRR_8"/>
    <property type="match status" value="1"/>
</dbReference>
<dbReference type="SUPFAM" id="SSF52058">
    <property type="entry name" value="L domain-like"/>
    <property type="match status" value="1"/>
</dbReference>
<dbReference type="AlphaFoldDB" id="A0ABD2QIQ1"/>
<keyword evidence="2" id="KW-0677">Repeat</keyword>
<evidence type="ECO:0000313" key="4">
    <source>
        <dbReference type="Proteomes" id="UP001626550"/>
    </source>
</evidence>
<evidence type="ECO:0000256" key="2">
    <source>
        <dbReference type="ARBA" id="ARBA00022737"/>
    </source>
</evidence>
<dbReference type="InterPro" id="IPR032675">
    <property type="entry name" value="LRR_dom_sf"/>
</dbReference>
<evidence type="ECO:0000313" key="3">
    <source>
        <dbReference type="EMBL" id="KAL3319072.1"/>
    </source>
</evidence>
<dbReference type="EMBL" id="JBJKFK010000173">
    <property type="protein sequence ID" value="KAL3319072.1"/>
    <property type="molecule type" value="Genomic_DNA"/>
</dbReference>